<dbReference type="InterPro" id="IPR011990">
    <property type="entry name" value="TPR-like_helical_dom_sf"/>
</dbReference>
<dbReference type="Gene3D" id="3.10.20.90">
    <property type="entry name" value="Phosphatidylinositol 3-kinase Catalytic Subunit, Chain A, domain 1"/>
    <property type="match status" value="1"/>
</dbReference>
<dbReference type="SUPFAM" id="SSF54277">
    <property type="entry name" value="CAD &amp; PB1 domains"/>
    <property type="match status" value="1"/>
</dbReference>
<evidence type="ECO:0000259" key="5">
    <source>
        <dbReference type="PROSITE" id="PS51745"/>
    </source>
</evidence>
<dbReference type="STRING" id="246404.A0A507ELN2"/>
<dbReference type="PANTHER" id="PTHR15175">
    <property type="entry name" value="NEUTROPHIL CYTOSOLIC FACTOR 2, NEUTROPHIL NADPH OXIDASE FACTOR 2"/>
    <property type="match status" value="1"/>
</dbReference>
<keyword evidence="2 3" id="KW-0802">TPR repeat</keyword>
<dbReference type="Pfam" id="PF13181">
    <property type="entry name" value="TPR_8"/>
    <property type="match status" value="1"/>
</dbReference>
<dbReference type="InterPro" id="IPR051864">
    <property type="entry name" value="NCF2_NOXA1"/>
</dbReference>
<comment type="caution">
    <text evidence="6">The sequence shown here is derived from an EMBL/GenBank/DDBJ whole genome shotgun (WGS) entry which is preliminary data.</text>
</comment>
<accession>A0A507ELN2</accession>
<feature type="region of interest" description="Disordered" evidence="4">
    <location>
        <begin position="239"/>
        <end position="266"/>
    </location>
</feature>
<dbReference type="PROSITE" id="PS50005">
    <property type="entry name" value="TPR"/>
    <property type="match status" value="1"/>
</dbReference>
<dbReference type="InterPro" id="IPR000270">
    <property type="entry name" value="PB1_dom"/>
</dbReference>
<evidence type="ECO:0000256" key="2">
    <source>
        <dbReference type="ARBA" id="ARBA00022803"/>
    </source>
</evidence>
<evidence type="ECO:0000256" key="4">
    <source>
        <dbReference type="SAM" id="MobiDB-lite"/>
    </source>
</evidence>
<evidence type="ECO:0000313" key="7">
    <source>
        <dbReference type="Proteomes" id="UP000320333"/>
    </source>
</evidence>
<dbReference type="SUPFAM" id="SSF48452">
    <property type="entry name" value="TPR-like"/>
    <property type="match status" value="1"/>
</dbReference>
<dbReference type="SMART" id="SM00028">
    <property type="entry name" value="TPR"/>
    <property type="match status" value="3"/>
</dbReference>
<feature type="repeat" description="TPR" evidence="3">
    <location>
        <begin position="121"/>
        <end position="154"/>
    </location>
</feature>
<dbReference type="EMBL" id="QEAP01000532">
    <property type="protein sequence ID" value="TPX64712.1"/>
    <property type="molecule type" value="Genomic_DNA"/>
</dbReference>
<gene>
    <name evidence="6" type="ORF">CcCBS67573_g08335</name>
</gene>
<dbReference type="SMART" id="SM00666">
    <property type="entry name" value="PB1"/>
    <property type="match status" value="1"/>
</dbReference>
<evidence type="ECO:0000256" key="3">
    <source>
        <dbReference type="PROSITE-ProRule" id="PRU00339"/>
    </source>
</evidence>
<keyword evidence="7" id="KW-1185">Reference proteome</keyword>
<feature type="domain" description="PB1" evidence="5">
    <location>
        <begin position="351"/>
        <end position="430"/>
    </location>
</feature>
<dbReference type="Proteomes" id="UP000320333">
    <property type="component" value="Unassembled WGS sequence"/>
</dbReference>
<dbReference type="PANTHER" id="PTHR15175:SF0">
    <property type="entry name" value="SH3 DOMAIN-CONTAINING PROTEIN C23A1.17"/>
    <property type="match status" value="1"/>
</dbReference>
<reference evidence="6 7" key="1">
    <citation type="journal article" date="2019" name="Sci. Rep.">
        <title>Comparative genomics of chytrid fungi reveal insights into the obligate biotrophic and pathogenic lifestyle of Synchytrium endobioticum.</title>
        <authorList>
            <person name="van de Vossenberg B.T.L.H."/>
            <person name="Warris S."/>
            <person name="Nguyen H.D.T."/>
            <person name="van Gent-Pelzer M.P.E."/>
            <person name="Joly D.L."/>
            <person name="van de Geest H.C."/>
            <person name="Bonants P.J.M."/>
            <person name="Smith D.S."/>
            <person name="Levesque C.A."/>
            <person name="van der Lee T.A.J."/>
        </authorList>
    </citation>
    <scope>NUCLEOTIDE SEQUENCE [LARGE SCALE GENOMIC DNA]</scope>
    <source>
        <strain evidence="6 7">CBS 675.73</strain>
    </source>
</reference>
<dbReference type="Pfam" id="PF00564">
    <property type="entry name" value="PB1"/>
    <property type="match status" value="1"/>
</dbReference>
<keyword evidence="1" id="KW-0677">Repeat</keyword>
<evidence type="ECO:0000256" key="1">
    <source>
        <dbReference type="ARBA" id="ARBA00022737"/>
    </source>
</evidence>
<dbReference type="AlphaFoldDB" id="A0A507ELN2"/>
<feature type="region of interest" description="Disordered" evidence="4">
    <location>
        <begin position="323"/>
        <end position="346"/>
    </location>
</feature>
<name>A0A507ELN2_9FUNG</name>
<dbReference type="InterPro" id="IPR019734">
    <property type="entry name" value="TPR_rpt"/>
</dbReference>
<dbReference type="PROSITE" id="PS51745">
    <property type="entry name" value="PB1"/>
    <property type="match status" value="1"/>
</dbReference>
<sequence>MPSVKDELLQWNDACQLFEAKDYKQSLILLDAIADTSKIHFSMGIAFINIKKEEQAIAALSKAIACDKYMAIAYYVRGILFFRRDFFAEAIADFSDALENMRSNLVIDYTQIGMAHKLHAFEIAFNRGLCYSANGKMDAAIADFDDADRMHPSTGDKLALEEKIDQAVDLGDRAVDYVNVFEMDYSKAVFKPSEEKVKNAKRVNYLGTSKVVAGVDETDAFAGFSGTLVKSQKNLVNSGPFEGNGMGGSETLTRKKSLTDVSVSSARKEKADAARAATLTRMRIDPVPDSLARRPSAPIISSRNSSMALDPVDISKLDLGRATGGTLRSGSRGAGGTSLRSEVSESRMSDKIRVKCNYKGDTRQIMVPMDVTFKELQSKIQKKFDSSRPLRLKYKDGDAMVMMSDEEDMEIAFDIAGVRSGKSVEVWCSD</sequence>
<evidence type="ECO:0000313" key="6">
    <source>
        <dbReference type="EMBL" id="TPX64712.1"/>
    </source>
</evidence>
<protein>
    <recommendedName>
        <fullName evidence="5">PB1 domain-containing protein</fullName>
    </recommendedName>
</protein>
<dbReference type="InterPro" id="IPR053793">
    <property type="entry name" value="PB1-like"/>
</dbReference>
<dbReference type="OrthoDB" id="9450131at2759"/>
<dbReference type="Gene3D" id="1.25.40.10">
    <property type="entry name" value="Tetratricopeptide repeat domain"/>
    <property type="match status" value="1"/>
</dbReference>
<proteinExistence type="predicted"/>
<organism evidence="6 7">
    <name type="scientific">Chytriomyces confervae</name>
    <dbReference type="NCBI Taxonomy" id="246404"/>
    <lineage>
        <taxon>Eukaryota</taxon>
        <taxon>Fungi</taxon>
        <taxon>Fungi incertae sedis</taxon>
        <taxon>Chytridiomycota</taxon>
        <taxon>Chytridiomycota incertae sedis</taxon>
        <taxon>Chytridiomycetes</taxon>
        <taxon>Chytridiales</taxon>
        <taxon>Chytriomycetaceae</taxon>
        <taxon>Chytriomyces</taxon>
    </lineage>
</organism>